<dbReference type="EMBL" id="CAJOBF010011083">
    <property type="protein sequence ID" value="CAF4301137.1"/>
    <property type="molecule type" value="Genomic_DNA"/>
</dbReference>
<keyword evidence="3 5" id="KW-1133">Transmembrane helix</keyword>
<evidence type="ECO:0000313" key="9">
    <source>
        <dbReference type="Proteomes" id="UP000663866"/>
    </source>
</evidence>
<proteinExistence type="predicted"/>
<evidence type="ECO:0000256" key="3">
    <source>
        <dbReference type="ARBA" id="ARBA00022989"/>
    </source>
</evidence>
<gene>
    <name evidence="8" type="ORF">OVN521_LOCUS33906</name>
    <name evidence="7" type="ORF">UXM345_LOCUS33416</name>
</gene>
<feature type="transmembrane region" description="Helical" evidence="5">
    <location>
        <begin position="207"/>
        <end position="227"/>
    </location>
</feature>
<evidence type="ECO:0000256" key="2">
    <source>
        <dbReference type="ARBA" id="ARBA00022692"/>
    </source>
</evidence>
<evidence type="ECO:0000313" key="8">
    <source>
        <dbReference type="EMBL" id="CAF4384357.1"/>
    </source>
</evidence>
<sequence>MGFSTNILVKVARQILIYGGLTMTFIGIVGSLAIVFIFSRHPFNKSSCSIYIKVNGILSALFLPLFYMPTIITNGFQINLITLNNAFCKFLSSYGAFTVLSVLIINWFLLFDRFAISSRSARIRSLIALPSAIIFEKMPMGTNVTYICSTKSRRFLLFGALFYFPIVEGILPIVLTIFFWLLTRKQVRNLCNEQFVRRFDRQLTRMYLFQILANAIASVPYATINLYRSITFQTVRSPDKENIVEFFRLMAIWLFYVQYCTDFYIYITISKDVRVEVLKLLCSCPRLGFDHFTATQSMYLPSSQSLKTASH</sequence>
<feature type="transmembrane region" description="Helical" evidence="5">
    <location>
        <begin position="123"/>
        <end position="140"/>
    </location>
</feature>
<keyword evidence="4 5" id="KW-0472">Membrane</keyword>
<dbReference type="InterPro" id="IPR017452">
    <property type="entry name" value="GPCR_Rhodpsn_7TM"/>
</dbReference>
<keyword evidence="9" id="KW-1185">Reference proteome</keyword>
<name>A0A820NAQ6_9BILA</name>
<dbReference type="EMBL" id="CAJOBG010039304">
    <property type="protein sequence ID" value="CAF4384357.1"/>
    <property type="molecule type" value="Genomic_DNA"/>
</dbReference>
<evidence type="ECO:0000259" key="6">
    <source>
        <dbReference type="PROSITE" id="PS50262"/>
    </source>
</evidence>
<evidence type="ECO:0000256" key="5">
    <source>
        <dbReference type="SAM" id="Phobius"/>
    </source>
</evidence>
<dbReference type="SUPFAM" id="SSF81321">
    <property type="entry name" value="Family A G protein-coupled receptor-like"/>
    <property type="match status" value="1"/>
</dbReference>
<comment type="caution">
    <text evidence="8">The sequence shown here is derived from an EMBL/GenBank/DDBJ whole genome shotgun (WGS) entry which is preliminary data.</text>
</comment>
<feature type="transmembrane region" description="Helical" evidence="5">
    <location>
        <begin position="50"/>
        <end position="72"/>
    </location>
</feature>
<dbReference type="PROSITE" id="PS50262">
    <property type="entry name" value="G_PROTEIN_RECEP_F1_2"/>
    <property type="match status" value="1"/>
</dbReference>
<feature type="transmembrane region" description="Helical" evidence="5">
    <location>
        <begin position="15"/>
        <end position="38"/>
    </location>
</feature>
<dbReference type="GO" id="GO:0016020">
    <property type="term" value="C:membrane"/>
    <property type="evidence" value="ECO:0007669"/>
    <property type="project" value="UniProtKB-SubCell"/>
</dbReference>
<keyword evidence="2 5" id="KW-0812">Transmembrane</keyword>
<dbReference type="Proteomes" id="UP000663842">
    <property type="component" value="Unassembled WGS sequence"/>
</dbReference>
<accession>A0A820NAQ6</accession>
<feature type="transmembrane region" description="Helical" evidence="5">
    <location>
        <begin position="92"/>
        <end position="111"/>
    </location>
</feature>
<evidence type="ECO:0000256" key="1">
    <source>
        <dbReference type="ARBA" id="ARBA00004370"/>
    </source>
</evidence>
<comment type="subcellular location">
    <subcellularLocation>
        <location evidence="1">Membrane</location>
    </subcellularLocation>
</comment>
<feature type="transmembrane region" description="Helical" evidence="5">
    <location>
        <begin position="247"/>
        <end position="269"/>
    </location>
</feature>
<evidence type="ECO:0000256" key="4">
    <source>
        <dbReference type="ARBA" id="ARBA00023136"/>
    </source>
</evidence>
<reference evidence="8" key="1">
    <citation type="submission" date="2021-02" db="EMBL/GenBank/DDBJ databases">
        <authorList>
            <person name="Nowell W R."/>
        </authorList>
    </citation>
    <scope>NUCLEOTIDE SEQUENCE</scope>
</reference>
<dbReference type="Gene3D" id="1.20.1070.10">
    <property type="entry name" value="Rhodopsin 7-helix transmembrane proteins"/>
    <property type="match status" value="1"/>
</dbReference>
<dbReference type="Proteomes" id="UP000663866">
    <property type="component" value="Unassembled WGS sequence"/>
</dbReference>
<protein>
    <recommendedName>
        <fullName evidence="6">G-protein coupled receptors family 1 profile domain-containing protein</fullName>
    </recommendedName>
</protein>
<dbReference type="AlphaFoldDB" id="A0A820NAQ6"/>
<organism evidence="8 9">
    <name type="scientific">Rotaria magnacalcarata</name>
    <dbReference type="NCBI Taxonomy" id="392030"/>
    <lineage>
        <taxon>Eukaryota</taxon>
        <taxon>Metazoa</taxon>
        <taxon>Spiralia</taxon>
        <taxon>Gnathifera</taxon>
        <taxon>Rotifera</taxon>
        <taxon>Eurotatoria</taxon>
        <taxon>Bdelloidea</taxon>
        <taxon>Philodinida</taxon>
        <taxon>Philodinidae</taxon>
        <taxon>Rotaria</taxon>
    </lineage>
</organism>
<evidence type="ECO:0000313" key="7">
    <source>
        <dbReference type="EMBL" id="CAF4301137.1"/>
    </source>
</evidence>
<feature type="domain" description="G-protein coupled receptors family 1 profile" evidence="6">
    <location>
        <begin position="148"/>
        <end position="266"/>
    </location>
</feature>
<feature type="transmembrane region" description="Helical" evidence="5">
    <location>
        <begin position="160"/>
        <end position="182"/>
    </location>
</feature>